<dbReference type="InterPro" id="IPR019266">
    <property type="entry name" value="Ribosomal_mS27"/>
</dbReference>
<dbReference type="PANTHER" id="PTHR21393">
    <property type="entry name" value="MITOCHONDRIAL 28S RIBOSOMAL PROTEIN S27"/>
    <property type="match status" value="1"/>
</dbReference>
<comment type="subcellular location">
    <subcellularLocation>
        <location evidence="1">Mitochondrion</location>
    </subcellularLocation>
</comment>
<dbReference type="PANTHER" id="PTHR21393:SF0">
    <property type="entry name" value="SMALL RIBOSOMAL SUBUNIT PROTEIN MS27"/>
    <property type="match status" value="1"/>
</dbReference>
<proteinExistence type="predicted"/>
<evidence type="ECO:0000313" key="3">
    <source>
        <dbReference type="EMBL" id="CAC5379409.1"/>
    </source>
</evidence>
<dbReference type="Proteomes" id="UP000507470">
    <property type="component" value="Unassembled WGS sequence"/>
</dbReference>
<dbReference type="InterPro" id="IPR034913">
    <property type="entry name" value="mS27/PTCD2"/>
</dbReference>
<dbReference type="EMBL" id="CACVKT020002708">
    <property type="protein sequence ID" value="CAC5379409.1"/>
    <property type="molecule type" value="Genomic_DNA"/>
</dbReference>
<dbReference type="OrthoDB" id="19830at2759"/>
<dbReference type="Pfam" id="PF10037">
    <property type="entry name" value="MRP-S27"/>
    <property type="match status" value="1"/>
</dbReference>
<organism evidence="3 4">
    <name type="scientific">Mytilus coruscus</name>
    <name type="common">Sea mussel</name>
    <dbReference type="NCBI Taxonomy" id="42192"/>
    <lineage>
        <taxon>Eukaryota</taxon>
        <taxon>Metazoa</taxon>
        <taxon>Spiralia</taxon>
        <taxon>Lophotrochozoa</taxon>
        <taxon>Mollusca</taxon>
        <taxon>Bivalvia</taxon>
        <taxon>Autobranchia</taxon>
        <taxon>Pteriomorphia</taxon>
        <taxon>Mytilida</taxon>
        <taxon>Mytiloidea</taxon>
        <taxon>Mytilidae</taxon>
        <taxon>Mytilinae</taxon>
        <taxon>Mytilus</taxon>
    </lineage>
</organism>
<dbReference type="AlphaFoldDB" id="A0A6J8B9X9"/>
<gene>
    <name evidence="3" type="ORF">MCOR_15478</name>
</gene>
<name>A0A6J8B9X9_MYTCO</name>
<feature type="coiled-coil region" evidence="2">
    <location>
        <begin position="381"/>
        <end position="428"/>
    </location>
</feature>
<dbReference type="GO" id="GO:0005739">
    <property type="term" value="C:mitochondrion"/>
    <property type="evidence" value="ECO:0007669"/>
    <property type="project" value="UniProtKB-SubCell"/>
</dbReference>
<sequence>MSTLCRLCAHVKQFSRPICASKDVCRTLLSGAYRCHDAWMNRLQSPILSKVAFNEFILDVYNKFEKGKGNILDLDILANKIENVHDKEVEFMDRILQQFRETPDGSQVSRSIIHGIVRGYIDSNLTDSLLPMIKDKITYGLHLDFLSANILMDHFIKKEMYHEASQVAYDMMLQEDFSNQVTYLLSLYSTTKLLYHPIEQESPNQEAEEGEEEEEEWEAVKVIDYPFYDDHFSIQSERFLHGKTLYMLGKKLGGVDGRSLQLVGLGMYDKFPQALKLLQDWMSVSDGTIVVQDVVTRFDELLQKALTRDSEEPEKDFGLLRIEDEIHKLKLTQTEKEHCIKDWQGIKERLQSENKISSDDLETNISDYVNSEISQYEQSDITELKSLIESWETRRQNWLDQQMKDFIKQQKMDEIQEKIIELEEKEELLSYYTYENEIKLAGLRAPIPHKEPKKKKVLDEDEIEERKLADQKKRKIKKK</sequence>
<reference evidence="3 4" key="1">
    <citation type="submission" date="2020-06" db="EMBL/GenBank/DDBJ databases">
        <authorList>
            <person name="Li R."/>
            <person name="Bekaert M."/>
        </authorList>
    </citation>
    <scope>NUCLEOTIDE SEQUENCE [LARGE SCALE GENOMIC DNA]</scope>
    <source>
        <strain evidence="4">wild</strain>
    </source>
</reference>
<evidence type="ECO:0000256" key="2">
    <source>
        <dbReference type="SAM" id="Coils"/>
    </source>
</evidence>
<protein>
    <submittedName>
        <fullName evidence="3">MRPS27</fullName>
    </submittedName>
</protein>
<evidence type="ECO:0000313" key="4">
    <source>
        <dbReference type="Proteomes" id="UP000507470"/>
    </source>
</evidence>
<accession>A0A6J8B9X9</accession>
<keyword evidence="2" id="KW-0175">Coiled coil</keyword>
<evidence type="ECO:0000256" key="1">
    <source>
        <dbReference type="ARBA" id="ARBA00004173"/>
    </source>
</evidence>
<keyword evidence="4" id="KW-1185">Reference proteome</keyword>